<reference evidence="3" key="1">
    <citation type="journal article" date="2019" name="Int. J. Syst. Evol. Microbiol.">
        <title>The Global Catalogue of Microorganisms (GCM) 10K type strain sequencing project: providing services to taxonomists for standard genome sequencing and annotation.</title>
        <authorList>
            <consortium name="The Broad Institute Genomics Platform"/>
            <consortium name="The Broad Institute Genome Sequencing Center for Infectious Disease"/>
            <person name="Wu L."/>
            <person name="Ma J."/>
        </authorList>
    </citation>
    <scope>NUCLEOTIDE SEQUENCE [LARGE SCALE GENOMIC DNA]</scope>
    <source>
        <strain evidence="3">SYNS20</strain>
    </source>
</reference>
<dbReference type="InterPro" id="IPR000772">
    <property type="entry name" value="Ricin_B_lectin"/>
</dbReference>
<feature type="domain" description="Ricin B lectin" evidence="1">
    <location>
        <begin position="46"/>
        <end position="139"/>
    </location>
</feature>
<accession>A0ABW2JD88</accession>
<keyword evidence="3" id="KW-1185">Reference proteome</keyword>
<evidence type="ECO:0000313" key="2">
    <source>
        <dbReference type="EMBL" id="MFC7303988.1"/>
    </source>
</evidence>
<organism evidence="2 3">
    <name type="scientific">Streptomyces monticola</name>
    <dbReference type="NCBI Taxonomy" id="2666263"/>
    <lineage>
        <taxon>Bacteria</taxon>
        <taxon>Bacillati</taxon>
        <taxon>Actinomycetota</taxon>
        <taxon>Actinomycetes</taxon>
        <taxon>Kitasatosporales</taxon>
        <taxon>Streptomycetaceae</taxon>
        <taxon>Streptomyces</taxon>
    </lineage>
</organism>
<dbReference type="Proteomes" id="UP001596523">
    <property type="component" value="Unassembled WGS sequence"/>
</dbReference>
<protein>
    <submittedName>
        <fullName evidence="2">RICIN domain-containing protein</fullName>
    </submittedName>
</protein>
<evidence type="ECO:0000259" key="1">
    <source>
        <dbReference type="Pfam" id="PF14200"/>
    </source>
</evidence>
<evidence type="ECO:0000313" key="3">
    <source>
        <dbReference type="Proteomes" id="UP001596523"/>
    </source>
</evidence>
<dbReference type="Pfam" id="PF14200">
    <property type="entry name" value="RicinB_lectin_2"/>
    <property type="match status" value="1"/>
</dbReference>
<dbReference type="Gene3D" id="2.80.10.50">
    <property type="match status" value="1"/>
</dbReference>
<dbReference type="RefSeq" id="WP_381827733.1">
    <property type="nucleotide sequence ID" value="NZ_JBHTCF010000002.1"/>
</dbReference>
<dbReference type="InterPro" id="IPR035992">
    <property type="entry name" value="Ricin_B-like_lectins"/>
</dbReference>
<dbReference type="CDD" id="cd00161">
    <property type="entry name" value="beta-trefoil_Ricin-like"/>
    <property type="match status" value="1"/>
</dbReference>
<dbReference type="EMBL" id="JBHTCF010000002">
    <property type="protein sequence ID" value="MFC7303988.1"/>
    <property type="molecule type" value="Genomic_DNA"/>
</dbReference>
<dbReference type="SUPFAM" id="SSF50370">
    <property type="entry name" value="Ricin B-like lectins"/>
    <property type="match status" value="1"/>
</dbReference>
<name>A0ABW2JD88_9ACTN</name>
<comment type="caution">
    <text evidence="2">The sequence shown here is derived from an EMBL/GenBank/DDBJ whole genome shotgun (WGS) entry which is preliminary data.</text>
</comment>
<gene>
    <name evidence="2" type="ORF">ACFQVC_07135</name>
</gene>
<proteinExistence type="predicted"/>
<sequence>MSVTAHGTYLIKNQKSGHYLTAKGASKQASADIVQEVLRDWPGRSCQAWRVEPGPAGHDTFRLENQLSGRYLQVRRLSTERGAAIEQAQLEENSPAYKGQTWRLSDTGRGLFQIVNLHSDLRLHIRDDKDTSGAPVDQWPESQGDSRGYQLWQLEPVEPRGMDTAFDALVGTAVEPTGNLLTALSTGVKATLETVGGVFGTVSRLVPGIDHTPFVRFSGFRGGEFIRFSQRHRVEAGPQRIMRRFPHLPEEFRDGFQFVMAAPRRSHHDYIGVGHERYIEFSDRRSGHPHPWDELFPPEIVKGEELSNLIAVVPAAHDDSRYLVFTRSGMLTIEGRLPLGTGHTPFVEPVSLDFLPGEFQEPDSVTSAVIGDEVHFFATKGDEFTVFTWEKVVQGPSSVLEAYPYLLGLWV</sequence>
<dbReference type="PROSITE" id="PS50231">
    <property type="entry name" value="RICIN_B_LECTIN"/>
    <property type="match status" value="1"/>
</dbReference>